<dbReference type="Gene3D" id="3.40.30.10">
    <property type="entry name" value="Glutaredoxin"/>
    <property type="match status" value="1"/>
</dbReference>
<keyword evidence="4" id="KW-0808">Transferase</keyword>
<dbReference type="GO" id="GO:0016740">
    <property type="term" value="F:transferase activity"/>
    <property type="evidence" value="ECO:0007669"/>
    <property type="project" value="UniProtKB-KW"/>
</dbReference>
<feature type="domain" description="GST N-terminal" evidence="2">
    <location>
        <begin position="1"/>
        <end position="87"/>
    </location>
</feature>
<organism evidence="4 5">
    <name type="scientific">Lysobacter antibioticus</name>
    <dbReference type="NCBI Taxonomy" id="84531"/>
    <lineage>
        <taxon>Bacteria</taxon>
        <taxon>Pseudomonadati</taxon>
        <taxon>Pseudomonadota</taxon>
        <taxon>Gammaproteobacteria</taxon>
        <taxon>Lysobacterales</taxon>
        <taxon>Lysobacteraceae</taxon>
        <taxon>Lysobacter</taxon>
    </lineage>
</organism>
<dbReference type="eggNOG" id="COG0625">
    <property type="taxonomic scope" value="Bacteria"/>
</dbReference>
<dbReference type="SUPFAM" id="SSF47616">
    <property type="entry name" value="GST C-terminal domain-like"/>
    <property type="match status" value="1"/>
</dbReference>
<dbReference type="InterPro" id="IPR036249">
    <property type="entry name" value="Thioredoxin-like_sf"/>
</dbReference>
<dbReference type="PANTHER" id="PTHR44051:SF19">
    <property type="entry name" value="DISULFIDE-BOND OXIDOREDUCTASE YFCG"/>
    <property type="match status" value="1"/>
</dbReference>
<name>A0A0S2F4N8_LYSAN</name>
<dbReference type="PROSITE" id="PS50405">
    <property type="entry name" value="GST_CTER"/>
    <property type="match status" value="1"/>
</dbReference>
<feature type="domain" description="GST C-terminal" evidence="3">
    <location>
        <begin position="90"/>
        <end position="213"/>
    </location>
</feature>
<dbReference type="SFLD" id="SFLDS00019">
    <property type="entry name" value="Glutathione_Transferase_(cytos"/>
    <property type="match status" value="1"/>
</dbReference>
<dbReference type="SFLD" id="SFLDG00358">
    <property type="entry name" value="Main_(cytGST)"/>
    <property type="match status" value="1"/>
</dbReference>
<dbReference type="InterPro" id="IPR010987">
    <property type="entry name" value="Glutathione-S-Trfase_C-like"/>
</dbReference>
<dbReference type="RefSeq" id="WP_057916290.1">
    <property type="nucleotide sequence ID" value="NZ_CP011129.1"/>
</dbReference>
<dbReference type="Pfam" id="PF00043">
    <property type="entry name" value="GST_C"/>
    <property type="match status" value="1"/>
</dbReference>
<dbReference type="SFLD" id="SFLDG01151">
    <property type="entry name" value="Main.2:_Nu-like"/>
    <property type="match status" value="1"/>
</dbReference>
<dbReference type="AlphaFoldDB" id="A0A0S2F4N8"/>
<dbReference type="SUPFAM" id="SSF52833">
    <property type="entry name" value="Thioredoxin-like"/>
    <property type="match status" value="1"/>
</dbReference>
<dbReference type="PATRIC" id="fig|84531.8.peg.338"/>
<dbReference type="InterPro" id="IPR040079">
    <property type="entry name" value="Glutathione_S-Trfase"/>
</dbReference>
<dbReference type="Gene3D" id="1.20.1050.10">
    <property type="match status" value="1"/>
</dbReference>
<dbReference type="Pfam" id="PF02798">
    <property type="entry name" value="GST_N"/>
    <property type="match status" value="1"/>
</dbReference>
<reference evidence="4 5" key="1">
    <citation type="journal article" date="2015" name="BMC Genomics">
        <title>Comparative genomics and metabolic profiling of the genus Lysobacter.</title>
        <authorList>
            <person name="de Bruijn I."/>
            <person name="Cheng X."/>
            <person name="de Jager V."/>
            <person name="Exposito R.G."/>
            <person name="Watrous J."/>
            <person name="Patel N."/>
            <person name="Postma J."/>
            <person name="Dorrestein P.C."/>
            <person name="Kobayashi D."/>
            <person name="Raaijmakers J.M."/>
        </authorList>
    </citation>
    <scope>NUCLEOTIDE SEQUENCE [LARGE SCALE GENOMIC DNA]</scope>
    <source>
        <strain evidence="4 5">76</strain>
    </source>
</reference>
<dbReference type="InterPro" id="IPR004046">
    <property type="entry name" value="GST_C"/>
</dbReference>
<gene>
    <name evidence="4" type="ORF">LA76x_0332</name>
</gene>
<sequence length="234" mass="25800">MIDLYYSPTPNGLKLRLFLEESGLAHRIVPVQLSAGEQFAPEFLAISPNNKIPAIVDHAPRDGGEPVAVFESGAILLYLAEKTGLLLPEDARARLEVTQWLFWQMAGLGPMAGQAGHFRVYAPEPLPYAIERYTQEVKRLYGVLDRHLADRAYLGGDTYSIADIACYPWIVPHAGLGQDLAATPHLQRWFQSIAARPATQRVYAGIDDPYTKAPVLSEEARKVLFNQGATSAKS</sequence>
<accession>A0A0S2F4N8</accession>
<dbReference type="CDD" id="cd03048">
    <property type="entry name" value="GST_N_Ure2p_like"/>
    <property type="match status" value="1"/>
</dbReference>
<dbReference type="CDD" id="cd10291">
    <property type="entry name" value="GST_C_YfcG_like"/>
    <property type="match status" value="1"/>
</dbReference>
<keyword evidence="5" id="KW-1185">Reference proteome</keyword>
<evidence type="ECO:0000259" key="3">
    <source>
        <dbReference type="PROSITE" id="PS50405"/>
    </source>
</evidence>
<dbReference type="FunFam" id="3.40.30.10:FF:000046">
    <property type="entry name" value="GSH-dependent disulfide bond oxidoreductase"/>
    <property type="match status" value="1"/>
</dbReference>
<comment type="similarity">
    <text evidence="1">Belongs to the GST superfamily.</text>
</comment>
<dbReference type="InterPro" id="IPR004045">
    <property type="entry name" value="Glutathione_S-Trfase_N"/>
</dbReference>
<dbReference type="PANTHER" id="PTHR44051">
    <property type="entry name" value="GLUTATHIONE S-TRANSFERASE-RELATED"/>
    <property type="match status" value="1"/>
</dbReference>
<dbReference type="EMBL" id="CP011129">
    <property type="protein sequence ID" value="ALN78494.1"/>
    <property type="molecule type" value="Genomic_DNA"/>
</dbReference>
<dbReference type="KEGG" id="lab:LA76x_0332"/>
<dbReference type="STRING" id="84531.LA76x_0332"/>
<proteinExistence type="inferred from homology"/>
<dbReference type="PROSITE" id="PS50404">
    <property type="entry name" value="GST_NTER"/>
    <property type="match status" value="1"/>
</dbReference>
<protein>
    <submittedName>
        <fullName evidence="4">Glutathione S-transferase, C-terminal domain protein</fullName>
    </submittedName>
</protein>
<dbReference type="Proteomes" id="UP000060787">
    <property type="component" value="Chromosome"/>
</dbReference>
<evidence type="ECO:0000313" key="5">
    <source>
        <dbReference type="Proteomes" id="UP000060787"/>
    </source>
</evidence>
<evidence type="ECO:0000313" key="4">
    <source>
        <dbReference type="EMBL" id="ALN78494.1"/>
    </source>
</evidence>
<evidence type="ECO:0000256" key="1">
    <source>
        <dbReference type="RuleBase" id="RU003494"/>
    </source>
</evidence>
<evidence type="ECO:0000259" key="2">
    <source>
        <dbReference type="PROSITE" id="PS50404"/>
    </source>
</evidence>
<dbReference type="InterPro" id="IPR036282">
    <property type="entry name" value="Glutathione-S-Trfase_C_sf"/>
</dbReference>